<evidence type="ECO:0008006" key="3">
    <source>
        <dbReference type="Google" id="ProtNLM"/>
    </source>
</evidence>
<sequence>MLTDTQKIKLIKAGICAPSADNSQPWLYGWEGNDVLLLFLDESLSGEATDSTFVLSDLAVGAVIESIVLEAMTIGYHGEVELFPNGDGKPFDIAQIKFSQSNSGNDSELSLANCIPARCTDRRFPFTGVVDDRMLSDIQDVVNDSEHGLIGFNQNQDILNIIPTIAKAEQVRFESQQLHQEIFKTVVFNREHSPTGMNLNVLGIKWFETLGFKLLSAWPVMQVLNALGASKQIANKSVVLPIKQSPALLLLTTSAQSRKSIVNSGRQMQRVWLKCTEMGLSVQIYAAPGVLSLIKPNVGKNQLETLSAVESDLNNLTASLAKGRGLLFFRIGFIAGAIEKTGRRAQSSFEK</sequence>
<dbReference type="AlphaFoldDB" id="A0A3E0TX66"/>
<evidence type="ECO:0000313" key="1">
    <source>
        <dbReference type="EMBL" id="REL28565.1"/>
    </source>
</evidence>
<dbReference type="EMBL" id="QUOU01000001">
    <property type="protein sequence ID" value="REL28565.1"/>
    <property type="molecule type" value="Genomic_DNA"/>
</dbReference>
<dbReference type="Proteomes" id="UP000256478">
    <property type="component" value="Unassembled WGS sequence"/>
</dbReference>
<proteinExistence type="predicted"/>
<accession>A0A3E0TX66</accession>
<gene>
    <name evidence="1" type="ORF">DXX93_19680</name>
</gene>
<dbReference type="GO" id="GO:0016491">
    <property type="term" value="F:oxidoreductase activity"/>
    <property type="evidence" value="ECO:0007669"/>
    <property type="project" value="InterPro"/>
</dbReference>
<evidence type="ECO:0000313" key="2">
    <source>
        <dbReference type="Proteomes" id="UP000256478"/>
    </source>
</evidence>
<dbReference type="Gene3D" id="3.40.109.10">
    <property type="entry name" value="NADH Oxidase"/>
    <property type="match status" value="1"/>
</dbReference>
<comment type="caution">
    <text evidence="1">The sequence shown here is derived from an EMBL/GenBank/DDBJ whole genome shotgun (WGS) entry which is preliminary data.</text>
</comment>
<organism evidence="1 2">
    <name type="scientific">Thalassotalea euphylliae</name>
    <dbReference type="NCBI Taxonomy" id="1655234"/>
    <lineage>
        <taxon>Bacteria</taxon>
        <taxon>Pseudomonadati</taxon>
        <taxon>Pseudomonadota</taxon>
        <taxon>Gammaproteobacteria</taxon>
        <taxon>Alteromonadales</taxon>
        <taxon>Colwelliaceae</taxon>
        <taxon>Thalassotalea</taxon>
    </lineage>
</organism>
<dbReference type="OrthoDB" id="272552at2"/>
<name>A0A3E0TX66_9GAMM</name>
<dbReference type="InterPro" id="IPR000415">
    <property type="entry name" value="Nitroreductase-like"/>
</dbReference>
<dbReference type="RefSeq" id="WP_116009597.1">
    <property type="nucleotide sequence ID" value="NZ_QUOU01000001.1"/>
</dbReference>
<reference evidence="1 2" key="1">
    <citation type="submission" date="2018-08" db="EMBL/GenBank/DDBJ databases">
        <title>Thalassotalea euphylliae genome.</title>
        <authorList>
            <person name="Summers S."/>
            <person name="Rice S.A."/>
            <person name="Freckelton M.L."/>
            <person name="Nedved B.T."/>
            <person name="Hadfield M.G."/>
        </authorList>
    </citation>
    <scope>NUCLEOTIDE SEQUENCE [LARGE SCALE GENOMIC DNA]</scope>
    <source>
        <strain evidence="1 2">H1</strain>
    </source>
</reference>
<protein>
    <recommendedName>
        <fullName evidence="3">Nitroreductase domain-containing protein</fullName>
    </recommendedName>
</protein>